<evidence type="ECO:0000256" key="1">
    <source>
        <dbReference type="SAM" id="MobiDB-lite"/>
    </source>
</evidence>
<name>A0A2S4WM13_9BASI</name>
<dbReference type="VEuPathDB" id="FungiDB:PSTT_05225"/>
<dbReference type="EMBL" id="PKSM01000006">
    <property type="protein sequence ID" value="POW22826.1"/>
    <property type="molecule type" value="Genomic_DNA"/>
</dbReference>
<reference evidence="3" key="3">
    <citation type="journal article" date="2018" name="Mol. Plant Microbe Interact.">
        <title>Genome sequence resources for the wheat stripe rust pathogen (Puccinia striiformis f. sp. tritici) and the barley stripe rust pathogen (Puccinia striiformis f. sp. hordei).</title>
        <authorList>
            <person name="Xia C."/>
            <person name="Wang M."/>
            <person name="Yin C."/>
            <person name="Cornejo O.E."/>
            <person name="Hulbert S.H."/>
            <person name="Chen X."/>
        </authorList>
    </citation>
    <scope>NUCLEOTIDE SEQUENCE [LARGE SCALE GENOMIC DNA]</scope>
    <source>
        <strain evidence="3">93TX-2</strain>
    </source>
</reference>
<proteinExistence type="predicted"/>
<dbReference type="Proteomes" id="UP000238274">
    <property type="component" value="Unassembled WGS sequence"/>
</dbReference>
<keyword evidence="3" id="KW-1185">Reference proteome</keyword>
<dbReference type="AlphaFoldDB" id="A0A2S4WM13"/>
<reference evidence="3" key="2">
    <citation type="journal article" date="2018" name="BMC Genomics">
        <title>Genomic insights into host adaptation between the wheat stripe rust pathogen (Puccinia striiformis f. sp. tritici) and the barley stripe rust pathogen (Puccinia striiformis f. sp. hordei).</title>
        <authorList>
            <person name="Xia C."/>
            <person name="Wang M."/>
            <person name="Yin C."/>
            <person name="Cornejo O.E."/>
            <person name="Hulbert S.H."/>
            <person name="Chen X."/>
        </authorList>
    </citation>
    <scope>NUCLEOTIDE SEQUENCE [LARGE SCALE GENOMIC DNA]</scope>
    <source>
        <strain evidence="3">93TX-2</strain>
    </source>
</reference>
<dbReference type="VEuPathDB" id="FungiDB:PSHT_00817"/>
<organism evidence="2 3">
    <name type="scientific">Puccinia striiformis</name>
    <dbReference type="NCBI Taxonomy" id="27350"/>
    <lineage>
        <taxon>Eukaryota</taxon>
        <taxon>Fungi</taxon>
        <taxon>Dikarya</taxon>
        <taxon>Basidiomycota</taxon>
        <taxon>Pucciniomycotina</taxon>
        <taxon>Pucciniomycetes</taxon>
        <taxon>Pucciniales</taxon>
        <taxon>Pucciniaceae</taxon>
        <taxon>Puccinia</taxon>
    </lineage>
</organism>
<sequence length="95" mass="10781">MYNCRSSVSCDRDFDPFNPQQQEGNPSTDELKLSFSKLLTRVEPWTKPCSKLCRQRGCVGVSFVKHMEAEKSMGRVDTNGSLNSIEAYLRTDSQL</sequence>
<accession>A0A2S4WM13</accession>
<protein>
    <submittedName>
        <fullName evidence="2">Uncharacterized protein</fullName>
    </submittedName>
</protein>
<gene>
    <name evidence="2" type="ORF">PSHT_00817</name>
</gene>
<comment type="caution">
    <text evidence="2">The sequence shown here is derived from an EMBL/GenBank/DDBJ whole genome shotgun (WGS) entry which is preliminary data.</text>
</comment>
<evidence type="ECO:0000313" key="3">
    <source>
        <dbReference type="Proteomes" id="UP000238274"/>
    </source>
</evidence>
<feature type="compositionally biased region" description="Polar residues" evidence="1">
    <location>
        <begin position="18"/>
        <end position="28"/>
    </location>
</feature>
<feature type="region of interest" description="Disordered" evidence="1">
    <location>
        <begin position="1"/>
        <end position="30"/>
    </location>
</feature>
<evidence type="ECO:0000313" key="2">
    <source>
        <dbReference type="EMBL" id="POW22826.1"/>
    </source>
</evidence>
<reference evidence="2 3" key="1">
    <citation type="submission" date="2017-12" db="EMBL/GenBank/DDBJ databases">
        <title>Gene loss provides genomic basis for host adaptation in cereal stripe rust fungi.</title>
        <authorList>
            <person name="Xia C."/>
        </authorList>
    </citation>
    <scope>NUCLEOTIDE SEQUENCE [LARGE SCALE GENOMIC DNA]</scope>
    <source>
        <strain evidence="2 3">93TX-2</strain>
    </source>
</reference>